<dbReference type="InterPro" id="IPR006488">
    <property type="entry name" value="PYST-C1_N"/>
</dbReference>
<proteinExistence type="predicted"/>
<dbReference type="EMBL" id="LR865423">
    <property type="protein sequence ID" value="CAD2096064.1"/>
    <property type="molecule type" value="Genomic_DNA"/>
</dbReference>
<gene>
    <name evidence="3" type="ORF">PVSEL_0200130</name>
</gene>
<reference evidence="3 4" key="1">
    <citation type="submission" date="2020-08" db="EMBL/GenBank/DDBJ databases">
        <authorList>
            <person name="Ramaprasad A."/>
        </authorList>
    </citation>
    <scope>NUCLEOTIDE SEQUENCE [LARGE SCALE GENOMIC DNA]</scope>
</reference>
<evidence type="ECO:0000313" key="4">
    <source>
        <dbReference type="Proteomes" id="UP000515697"/>
    </source>
</evidence>
<dbReference type="VEuPathDB" id="PlasmoDB:PVSEL_0200130"/>
<accession>A0A6V7SD09</accession>
<evidence type="ECO:0000256" key="1">
    <source>
        <dbReference type="SAM" id="MobiDB-lite"/>
    </source>
</evidence>
<feature type="domain" description="PYST-C1-like N-terminal" evidence="2">
    <location>
        <begin position="5"/>
        <end position="64"/>
    </location>
</feature>
<dbReference type="AlphaFoldDB" id="A0A6V7SD09"/>
<organism evidence="3 4">
    <name type="scientific">Plasmodium vinckei</name>
    <dbReference type="NCBI Taxonomy" id="5860"/>
    <lineage>
        <taxon>Eukaryota</taxon>
        <taxon>Sar</taxon>
        <taxon>Alveolata</taxon>
        <taxon>Apicomplexa</taxon>
        <taxon>Aconoidasida</taxon>
        <taxon>Haemosporida</taxon>
        <taxon>Plasmodiidae</taxon>
        <taxon>Plasmodium</taxon>
        <taxon>Plasmodium (Vinckeia)</taxon>
    </lineage>
</organism>
<evidence type="ECO:0000313" key="3">
    <source>
        <dbReference type="EMBL" id="CAD2096064.1"/>
    </source>
</evidence>
<name>A0A6V7SD09_PLAVN</name>
<dbReference type="Proteomes" id="UP000515697">
    <property type="component" value="Chromosome PVSEL_02"/>
</dbReference>
<protein>
    <submittedName>
        <fullName evidence="3">Fam-c protein</fullName>
    </submittedName>
</protein>
<dbReference type="NCBIfam" id="TIGR01601">
    <property type="entry name" value="PYST-C1"/>
    <property type="match status" value="1"/>
</dbReference>
<evidence type="ECO:0000259" key="2">
    <source>
        <dbReference type="Pfam" id="PF09690"/>
    </source>
</evidence>
<dbReference type="Pfam" id="PF09690">
    <property type="entry name" value="PYST-C1"/>
    <property type="match status" value="1"/>
</dbReference>
<dbReference type="VEuPathDB" id="PlasmoDB:PVPCR_0200160"/>
<sequence length="121" mass="13915">MENYASSVGNKKVRDTKEINRRNEKNDIESKCETQLNNNNPKYDDDDDEGCGCCCKSKRDKRNKITIKPSYAKASKKNSYYKMNIPNSNDIVTLTLSDNKSPNLFEIWNMGPDRAPKTKKI</sequence>
<feature type="region of interest" description="Disordered" evidence="1">
    <location>
        <begin position="1"/>
        <end position="28"/>
    </location>
</feature>
<feature type="compositionally biased region" description="Basic and acidic residues" evidence="1">
    <location>
        <begin position="12"/>
        <end position="28"/>
    </location>
</feature>